<accession>A0A5K3FR52</accession>
<reference evidence="10" key="1">
    <citation type="submission" date="2019-11" db="UniProtKB">
        <authorList>
            <consortium name="WormBaseParasite"/>
        </authorList>
    </citation>
    <scope>IDENTIFICATION</scope>
</reference>
<dbReference type="CDD" id="cd14700">
    <property type="entry name" value="bZIP_ATF6"/>
    <property type="match status" value="1"/>
</dbReference>
<name>A0A5K3FR52_MESCO</name>
<dbReference type="Pfam" id="PF00170">
    <property type="entry name" value="bZIP_1"/>
    <property type="match status" value="1"/>
</dbReference>
<feature type="compositionally biased region" description="Low complexity" evidence="8">
    <location>
        <begin position="342"/>
        <end position="383"/>
    </location>
</feature>
<feature type="compositionally biased region" description="Polar residues" evidence="8">
    <location>
        <begin position="175"/>
        <end position="184"/>
    </location>
</feature>
<protein>
    <submittedName>
        <fullName evidence="10">BZIP domain-containing protein</fullName>
    </submittedName>
</protein>
<feature type="coiled-coil region" evidence="7">
    <location>
        <begin position="255"/>
        <end position="313"/>
    </location>
</feature>
<feature type="region of interest" description="Disordered" evidence="8">
    <location>
        <begin position="550"/>
        <end position="571"/>
    </location>
</feature>
<keyword evidence="7" id="KW-0175">Coiled coil</keyword>
<evidence type="ECO:0000256" key="2">
    <source>
        <dbReference type="ARBA" id="ARBA00009050"/>
    </source>
</evidence>
<evidence type="ECO:0000256" key="4">
    <source>
        <dbReference type="ARBA" id="ARBA00023125"/>
    </source>
</evidence>
<evidence type="ECO:0000313" key="10">
    <source>
        <dbReference type="WBParaSite" id="MCU_010466-RA"/>
    </source>
</evidence>
<organism evidence="10">
    <name type="scientific">Mesocestoides corti</name>
    <name type="common">Flatworm</name>
    <dbReference type="NCBI Taxonomy" id="53468"/>
    <lineage>
        <taxon>Eukaryota</taxon>
        <taxon>Metazoa</taxon>
        <taxon>Spiralia</taxon>
        <taxon>Lophotrochozoa</taxon>
        <taxon>Platyhelminthes</taxon>
        <taxon>Cestoda</taxon>
        <taxon>Eucestoda</taxon>
        <taxon>Cyclophyllidea</taxon>
        <taxon>Mesocestoididae</taxon>
        <taxon>Mesocestoides</taxon>
    </lineage>
</organism>
<dbReference type="GO" id="GO:0000978">
    <property type="term" value="F:RNA polymerase II cis-regulatory region sequence-specific DNA binding"/>
    <property type="evidence" value="ECO:0007669"/>
    <property type="project" value="TreeGrafter"/>
</dbReference>
<evidence type="ECO:0000256" key="6">
    <source>
        <dbReference type="ARBA" id="ARBA00023242"/>
    </source>
</evidence>
<evidence type="ECO:0000256" key="7">
    <source>
        <dbReference type="SAM" id="Coils"/>
    </source>
</evidence>
<dbReference type="InterPro" id="IPR046347">
    <property type="entry name" value="bZIP_sf"/>
</dbReference>
<dbReference type="GO" id="GO:0000981">
    <property type="term" value="F:DNA-binding transcription factor activity, RNA polymerase II-specific"/>
    <property type="evidence" value="ECO:0007669"/>
    <property type="project" value="TreeGrafter"/>
</dbReference>
<evidence type="ECO:0000256" key="3">
    <source>
        <dbReference type="ARBA" id="ARBA00023015"/>
    </source>
</evidence>
<dbReference type="WBParaSite" id="MCU_010466-RA">
    <property type="protein sequence ID" value="MCU_010466-RA"/>
    <property type="gene ID" value="MCU_010466"/>
</dbReference>
<keyword evidence="5" id="KW-0804">Transcription</keyword>
<comment type="subcellular location">
    <subcellularLocation>
        <location evidence="1">Membrane</location>
        <topology evidence="1">Single-pass membrane protein</topology>
    </subcellularLocation>
</comment>
<keyword evidence="3" id="KW-0805">Transcription regulation</keyword>
<dbReference type="InterPro" id="IPR004827">
    <property type="entry name" value="bZIP"/>
</dbReference>
<feature type="region of interest" description="Disordered" evidence="8">
    <location>
        <begin position="340"/>
        <end position="384"/>
    </location>
</feature>
<evidence type="ECO:0000256" key="8">
    <source>
        <dbReference type="SAM" id="MobiDB-lite"/>
    </source>
</evidence>
<comment type="similarity">
    <text evidence="2">Belongs to the bZIP family. ATF subfamily.</text>
</comment>
<feature type="region of interest" description="Disordered" evidence="8">
    <location>
        <begin position="159"/>
        <end position="184"/>
    </location>
</feature>
<dbReference type="PANTHER" id="PTHR46164">
    <property type="entry name" value="ATF6, ISOFORM C"/>
    <property type="match status" value="1"/>
</dbReference>
<feature type="domain" description="BZIP" evidence="9">
    <location>
        <begin position="261"/>
        <end position="324"/>
    </location>
</feature>
<dbReference type="GO" id="GO:0016020">
    <property type="term" value="C:membrane"/>
    <property type="evidence" value="ECO:0007669"/>
    <property type="project" value="UniProtKB-SubCell"/>
</dbReference>
<sequence length="668" mass="74038">MDLQDDTLSFPFEDFVVDPIDDIDFSLDLNLQSIFNDPNLDLNAFNVLDDIPTEPIADTSDSDSGISNYGDKHSLGSVDQGNTDFFKPSSLPSCDASSATQSVPILVKTNSTSREAPTYQIKRPRPPELLITGSQEPQVFQRPSLLSSSPSLSRAFPFDTTPVKPEPPGYFSTVRPVSSSNHTPTKIPRILSRTHHVSNVHIQPSLVGCGVQPSYQTSTRAQSHGTLVPAIINLPAIDEYTFSNSFQALQPTAEAESLEKLVKRQERMIKNRQAACLSRLRKKEYLERLEHKLDQLRQENAYLRQENNEWRHRYDHLERCLGDLQVEVSSLNRSTEVSGAIAQSTTASPSSSSPPLGSSSASQANLVSSSSSNQQSPASQQSVLFPTPTKISVKSLNNRAPLLRKQAAEQIILQKTGSRLRFSTSTTLPRGVRKKVTTSLFAVVCLLVMNISLTPLNQFASQMPFDGAKASGVVLSDYPDDIIKDPSGGRALLSIYSEETSQRTKNQKNSSGVGDVERCVPAALYDAKEQPVWIVLDDGDLDLLPLNERRKQSAHSRHTNTSRQTTSELSRWHLARNRSDRTQRRRLQKAYMLRRRDLTARRNPQGVAKDESVILLDDMPPSNLTALVHNAPPAPLTGKANETDRSLRICKLQAHMSSVKGLRCRREP</sequence>
<evidence type="ECO:0000256" key="1">
    <source>
        <dbReference type="ARBA" id="ARBA00004167"/>
    </source>
</evidence>
<dbReference type="PROSITE" id="PS50217">
    <property type="entry name" value="BZIP"/>
    <property type="match status" value="1"/>
</dbReference>
<evidence type="ECO:0000259" key="9">
    <source>
        <dbReference type="PROSITE" id="PS50217"/>
    </source>
</evidence>
<keyword evidence="6" id="KW-0539">Nucleus</keyword>
<dbReference type="Gene3D" id="1.20.5.170">
    <property type="match status" value="1"/>
</dbReference>
<dbReference type="GO" id="GO:0030968">
    <property type="term" value="P:endoplasmic reticulum unfolded protein response"/>
    <property type="evidence" value="ECO:0007669"/>
    <property type="project" value="TreeGrafter"/>
</dbReference>
<dbReference type="GO" id="GO:0005634">
    <property type="term" value="C:nucleus"/>
    <property type="evidence" value="ECO:0007669"/>
    <property type="project" value="TreeGrafter"/>
</dbReference>
<dbReference type="InterPro" id="IPR051882">
    <property type="entry name" value="ATF_bZIP_TF"/>
</dbReference>
<proteinExistence type="inferred from homology"/>
<dbReference type="SMART" id="SM00338">
    <property type="entry name" value="BRLZ"/>
    <property type="match status" value="1"/>
</dbReference>
<dbReference type="SUPFAM" id="SSF57959">
    <property type="entry name" value="Leucine zipper domain"/>
    <property type="match status" value="1"/>
</dbReference>
<evidence type="ECO:0000256" key="5">
    <source>
        <dbReference type="ARBA" id="ARBA00023163"/>
    </source>
</evidence>
<keyword evidence="4" id="KW-0238">DNA-binding</keyword>
<dbReference type="PANTHER" id="PTHR46164:SF3">
    <property type="entry name" value="ATF6, ISOFORM C"/>
    <property type="match status" value="1"/>
</dbReference>
<dbReference type="AlphaFoldDB" id="A0A5K3FR52"/>